<name>A0ABQ8EB27_BRANA</name>
<organism evidence="1 2">
    <name type="scientific">Brassica napus</name>
    <name type="common">Rape</name>
    <dbReference type="NCBI Taxonomy" id="3708"/>
    <lineage>
        <taxon>Eukaryota</taxon>
        <taxon>Viridiplantae</taxon>
        <taxon>Streptophyta</taxon>
        <taxon>Embryophyta</taxon>
        <taxon>Tracheophyta</taxon>
        <taxon>Spermatophyta</taxon>
        <taxon>Magnoliopsida</taxon>
        <taxon>eudicotyledons</taxon>
        <taxon>Gunneridae</taxon>
        <taxon>Pentapetalae</taxon>
        <taxon>rosids</taxon>
        <taxon>malvids</taxon>
        <taxon>Brassicales</taxon>
        <taxon>Brassicaceae</taxon>
        <taxon>Brassiceae</taxon>
        <taxon>Brassica</taxon>
    </lineage>
</organism>
<reference evidence="1 2" key="1">
    <citation type="submission" date="2021-05" db="EMBL/GenBank/DDBJ databases">
        <title>Genome Assembly of Synthetic Allotetraploid Brassica napus Reveals Homoeologous Exchanges between Subgenomes.</title>
        <authorList>
            <person name="Davis J.T."/>
        </authorList>
    </citation>
    <scope>NUCLEOTIDE SEQUENCE [LARGE SCALE GENOMIC DNA]</scope>
    <source>
        <strain evidence="2">cv. Da-Ae</strain>
        <tissue evidence="1">Seedling</tissue>
    </source>
</reference>
<keyword evidence="2" id="KW-1185">Reference proteome</keyword>
<sequence length="130" mass="14353">MWVSKISVPALADPEIFTDPLRRILMVKVMHLTLFSVKLPCAYISNAWRVKKTQADNIEATTPATLNWHSDGYMAHESSRAGPCWAGNYMLDGMKLATGLAVSAEQGSEEGSLELLVRGKCVKKKRDTCP</sequence>
<comment type="caution">
    <text evidence="1">The sequence shown here is derived from an EMBL/GenBank/DDBJ whole genome shotgun (WGS) entry which is preliminary data.</text>
</comment>
<dbReference type="Proteomes" id="UP000824890">
    <property type="component" value="Unassembled WGS sequence"/>
</dbReference>
<evidence type="ECO:0000313" key="2">
    <source>
        <dbReference type="Proteomes" id="UP000824890"/>
    </source>
</evidence>
<evidence type="ECO:0000313" key="1">
    <source>
        <dbReference type="EMBL" id="KAH0938847.1"/>
    </source>
</evidence>
<dbReference type="EMBL" id="JAGKQM010000002">
    <property type="protein sequence ID" value="KAH0938847.1"/>
    <property type="molecule type" value="Genomic_DNA"/>
</dbReference>
<proteinExistence type="predicted"/>
<protein>
    <submittedName>
        <fullName evidence="1">Uncharacterized protein</fullName>
    </submittedName>
</protein>
<accession>A0ABQ8EB27</accession>
<gene>
    <name evidence="1" type="ORF">HID58_006308</name>
</gene>